<dbReference type="CDD" id="cd11065">
    <property type="entry name" value="CYP64-like"/>
    <property type="match status" value="1"/>
</dbReference>
<comment type="pathway">
    <text evidence="2">Secondary metabolite biosynthesis.</text>
</comment>
<evidence type="ECO:0000256" key="6">
    <source>
        <dbReference type="ARBA" id="ARBA00023002"/>
    </source>
</evidence>
<feature type="transmembrane region" description="Helical" evidence="10">
    <location>
        <begin position="6"/>
        <end position="23"/>
    </location>
</feature>
<keyword evidence="8" id="KW-0503">Monooxygenase</keyword>
<dbReference type="GO" id="GO:0005506">
    <property type="term" value="F:iron ion binding"/>
    <property type="evidence" value="ECO:0007669"/>
    <property type="project" value="InterPro"/>
</dbReference>
<dbReference type="AlphaFoldDB" id="A0A8I2YKR6"/>
<dbReference type="PANTHER" id="PTHR46300:SF7">
    <property type="entry name" value="P450, PUTATIVE (EUROFUNG)-RELATED"/>
    <property type="match status" value="1"/>
</dbReference>
<keyword evidence="7 9" id="KW-0408">Iron</keyword>
<dbReference type="GO" id="GO:0016705">
    <property type="term" value="F:oxidoreductase activity, acting on paired donors, with incorporation or reduction of molecular oxygen"/>
    <property type="evidence" value="ECO:0007669"/>
    <property type="project" value="InterPro"/>
</dbReference>
<organism evidence="11 12">
    <name type="scientific">Boletus reticuloceps</name>
    <dbReference type="NCBI Taxonomy" id="495285"/>
    <lineage>
        <taxon>Eukaryota</taxon>
        <taxon>Fungi</taxon>
        <taxon>Dikarya</taxon>
        <taxon>Basidiomycota</taxon>
        <taxon>Agaricomycotina</taxon>
        <taxon>Agaricomycetes</taxon>
        <taxon>Agaricomycetidae</taxon>
        <taxon>Boletales</taxon>
        <taxon>Boletineae</taxon>
        <taxon>Boletaceae</taxon>
        <taxon>Boletoideae</taxon>
        <taxon>Boletus</taxon>
    </lineage>
</organism>
<evidence type="ECO:0000256" key="2">
    <source>
        <dbReference type="ARBA" id="ARBA00005179"/>
    </source>
</evidence>
<accession>A0A8I2YKR6</accession>
<evidence type="ECO:0000256" key="8">
    <source>
        <dbReference type="ARBA" id="ARBA00023033"/>
    </source>
</evidence>
<dbReference type="OrthoDB" id="2789670at2759"/>
<evidence type="ECO:0000256" key="10">
    <source>
        <dbReference type="SAM" id="Phobius"/>
    </source>
</evidence>
<keyword evidence="4 9" id="KW-0349">Heme</keyword>
<keyword evidence="6" id="KW-0560">Oxidoreductase</keyword>
<dbReference type="EMBL" id="JAGFBS010000022">
    <property type="protein sequence ID" value="KAG6373487.1"/>
    <property type="molecule type" value="Genomic_DNA"/>
</dbReference>
<name>A0A8I2YKR6_9AGAM</name>
<evidence type="ECO:0000256" key="9">
    <source>
        <dbReference type="PIRSR" id="PIRSR602401-1"/>
    </source>
</evidence>
<comment type="cofactor">
    <cofactor evidence="1 9">
        <name>heme</name>
        <dbReference type="ChEBI" id="CHEBI:30413"/>
    </cofactor>
</comment>
<dbReference type="InterPro" id="IPR001128">
    <property type="entry name" value="Cyt_P450"/>
</dbReference>
<evidence type="ECO:0000256" key="1">
    <source>
        <dbReference type="ARBA" id="ARBA00001971"/>
    </source>
</evidence>
<dbReference type="Proteomes" id="UP000683000">
    <property type="component" value="Unassembled WGS sequence"/>
</dbReference>
<dbReference type="SUPFAM" id="SSF48264">
    <property type="entry name" value="Cytochrome P450"/>
    <property type="match status" value="1"/>
</dbReference>
<dbReference type="PANTHER" id="PTHR46300">
    <property type="entry name" value="P450, PUTATIVE (EUROFUNG)-RELATED-RELATED"/>
    <property type="match status" value="1"/>
</dbReference>
<dbReference type="PRINTS" id="PR00463">
    <property type="entry name" value="EP450I"/>
</dbReference>
<evidence type="ECO:0000256" key="4">
    <source>
        <dbReference type="ARBA" id="ARBA00022617"/>
    </source>
</evidence>
<gene>
    <name evidence="11" type="ORF">JVT61DRAFT_6643</name>
</gene>
<dbReference type="Gene3D" id="1.10.630.10">
    <property type="entry name" value="Cytochrome P450"/>
    <property type="match status" value="1"/>
</dbReference>
<proteinExistence type="inferred from homology"/>
<protein>
    <submittedName>
        <fullName evidence="11">Cytochrome P450</fullName>
    </submittedName>
</protein>
<sequence length="529" mass="58462">MTGSPSAYSVGFVFCMAAFLNAWRQHRRRGGFPLPPGPTGLPLIGSLLNIDSSHPWLSYEEWGKRHGGLVYANILGKDFIIINSVEVAHDLLERRSAAYSDRPYIPANELFGMDFNSGLLPYGNQWRLHRKLFNTALNKKAISRYEPISLSKARQLVENLLDEPEDFAKHCKTFATATIMAAIYGYEVAPKNDPFVTKVEHFVGLFKEALTPERAALLIAFPFLAHIPSWLPGGEYKQKAAECRALAEDVLTSPVEYVMENMAAGTAGKSVVHDLLGTQNSEEYEDTIKAVAASAFLGGAETNDALLQVFILAMVLHPEIQAKAREEIDRVVGTHRLPDFGDRPDLPYVEAVYRETFRWRPVVPSALPHMTVRSDIYQGMYIPKGAIVLTNIWAMAHDETRFDNPMAFIPERHLTSAGTLAEETHLVLLSVLDGEIHMFAFVSGVDADGLCSRSCPGKHFADQSVWGAIVTMLATLRIAKACDEFGNEIDIKAEFTGGLSSAPKPFVCSITPCSSSAEDFIGTRHEHAY</sequence>
<keyword evidence="5 9" id="KW-0479">Metal-binding</keyword>
<keyword evidence="10" id="KW-0812">Transmembrane</keyword>
<keyword evidence="12" id="KW-1185">Reference proteome</keyword>
<evidence type="ECO:0000313" key="12">
    <source>
        <dbReference type="Proteomes" id="UP000683000"/>
    </source>
</evidence>
<keyword evidence="10" id="KW-1133">Transmembrane helix</keyword>
<dbReference type="Pfam" id="PF00067">
    <property type="entry name" value="p450"/>
    <property type="match status" value="1"/>
</dbReference>
<keyword evidence="10" id="KW-0472">Membrane</keyword>
<feature type="binding site" description="axial binding residue" evidence="9">
    <location>
        <position position="455"/>
    </location>
    <ligand>
        <name>heme</name>
        <dbReference type="ChEBI" id="CHEBI:30413"/>
    </ligand>
    <ligandPart>
        <name>Fe</name>
        <dbReference type="ChEBI" id="CHEBI:18248"/>
    </ligandPart>
</feature>
<comment type="similarity">
    <text evidence="3">Belongs to the cytochrome P450 family.</text>
</comment>
<evidence type="ECO:0000256" key="5">
    <source>
        <dbReference type="ARBA" id="ARBA00022723"/>
    </source>
</evidence>
<evidence type="ECO:0000256" key="3">
    <source>
        <dbReference type="ARBA" id="ARBA00010617"/>
    </source>
</evidence>
<dbReference type="InterPro" id="IPR002401">
    <property type="entry name" value="Cyt_P450_E_grp-I"/>
</dbReference>
<comment type="caution">
    <text evidence="11">The sequence shown here is derived from an EMBL/GenBank/DDBJ whole genome shotgun (WGS) entry which is preliminary data.</text>
</comment>
<dbReference type="InterPro" id="IPR050364">
    <property type="entry name" value="Cytochrome_P450_fung"/>
</dbReference>
<reference evidence="11" key="1">
    <citation type="submission" date="2021-03" db="EMBL/GenBank/DDBJ databases">
        <title>Evolutionary innovations through gain and loss of genes in the ectomycorrhizal Boletales.</title>
        <authorList>
            <person name="Wu G."/>
            <person name="Miyauchi S."/>
            <person name="Morin E."/>
            <person name="Yang Z.-L."/>
            <person name="Xu J."/>
            <person name="Martin F.M."/>
        </authorList>
    </citation>
    <scope>NUCLEOTIDE SEQUENCE</scope>
    <source>
        <strain evidence="11">BR01</strain>
    </source>
</reference>
<dbReference type="GO" id="GO:0020037">
    <property type="term" value="F:heme binding"/>
    <property type="evidence" value="ECO:0007669"/>
    <property type="project" value="InterPro"/>
</dbReference>
<dbReference type="InterPro" id="IPR036396">
    <property type="entry name" value="Cyt_P450_sf"/>
</dbReference>
<dbReference type="GO" id="GO:0004497">
    <property type="term" value="F:monooxygenase activity"/>
    <property type="evidence" value="ECO:0007669"/>
    <property type="project" value="UniProtKB-KW"/>
</dbReference>
<evidence type="ECO:0000256" key="7">
    <source>
        <dbReference type="ARBA" id="ARBA00023004"/>
    </source>
</evidence>
<evidence type="ECO:0000313" key="11">
    <source>
        <dbReference type="EMBL" id="KAG6373487.1"/>
    </source>
</evidence>